<evidence type="ECO:0000313" key="2">
    <source>
        <dbReference type="EMBL" id="QUH23873.1"/>
    </source>
</evidence>
<dbReference type="SUPFAM" id="SSF56300">
    <property type="entry name" value="Metallo-dependent phosphatases"/>
    <property type="match status" value="1"/>
</dbReference>
<dbReference type="PANTHER" id="PTHR37523">
    <property type="entry name" value="METALLOPHOSPHOESTERASE"/>
    <property type="match status" value="1"/>
</dbReference>
<dbReference type="InterPro" id="IPR004843">
    <property type="entry name" value="Calcineurin-like_PHP"/>
</dbReference>
<dbReference type="Gene3D" id="3.60.21.10">
    <property type="match status" value="1"/>
</dbReference>
<evidence type="ECO:0000259" key="1">
    <source>
        <dbReference type="Pfam" id="PF00149"/>
    </source>
</evidence>
<dbReference type="RefSeq" id="WP_211532830.1">
    <property type="nucleotide sequence ID" value="NZ_CP058560.1"/>
</dbReference>
<keyword evidence="3" id="KW-1185">Reference proteome</keyword>
<proteinExistence type="predicted"/>
<name>A0A8T8K9V0_9EURY</name>
<dbReference type="GO" id="GO:0016787">
    <property type="term" value="F:hydrolase activity"/>
    <property type="evidence" value="ECO:0007669"/>
    <property type="project" value="InterPro"/>
</dbReference>
<gene>
    <name evidence="2" type="ORF">HYG87_08925</name>
</gene>
<organism evidence="2 3">
    <name type="scientific">Methanobacterium alkalithermotolerans</name>
    <dbReference type="NCBI Taxonomy" id="2731220"/>
    <lineage>
        <taxon>Archaea</taxon>
        <taxon>Methanobacteriati</taxon>
        <taxon>Methanobacteriota</taxon>
        <taxon>Methanomada group</taxon>
        <taxon>Methanobacteria</taxon>
        <taxon>Methanobacteriales</taxon>
        <taxon>Methanobacteriaceae</taxon>
        <taxon>Methanobacterium</taxon>
    </lineage>
</organism>
<dbReference type="KEGG" id="meme:HYG87_08925"/>
<protein>
    <submittedName>
        <fullName evidence="2">Metallophosphoesterase</fullName>
    </submittedName>
</protein>
<dbReference type="GeneID" id="64820884"/>
<evidence type="ECO:0000313" key="3">
    <source>
        <dbReference type="Proteomes" id="UP000681041"/>
    </source>
</evidence>
<dbReference type="PANTHER" id="PTHR37523:SF1">
    <property type="entry name" value="CALCINEURIN-LIKE PHOSPHOESTERASE DOMAIN-CONTAINING PROTEIN"/>
    <property type="match status" value="1"/>
</dbReference>
<sequence>MKILAISDLHGKIHPGLDNYLKNNKIDLIVISGDITHFGPPELAQDLLDQMGSYNIPIIAIPGNCDPQGIHVCLENCKALNVHAKSLSLKNIAICGFGGSNPTPFDTPIEFGEVEIYEELDKLLLEMKDQDVKILITHAPPYNTQADKLFTGEHVGSKSIREIIEKYKPDLNICGHIHEAQSVDTILKTIVVNPGQLSDGSACLINIGDEELENGTYAIDSKFIKL</sequence>
<accession>A0A8T8K9V0</accession>
<reference evidence="2" key="1">
    <citation type="submission" date="2020-07" db="EMBL/GenBank/DDBJ databases">
        <title>Methanobacterium. sp. MethCan genome.</title>
        <authorList>
            <person name="Postec A."/>
            <person name="Quemeneur M."/>
        </authorList>
    </citation>
    <scope>NUCLEOTIDE SEQUENCE</scope>
    <source>
        <strain evidence="2">MethCAN</strain>
    </source>
</reference>
<dbReference type="InterPro" id="IPR029052">
    <property type="entry name" value="Metallo-depent_PP-like"/>
</dbReference>
<dbReference type="AlphaFoldDB" id="A0A8T8K9V0"/>
<feature type="domain" description="Calcineurin-like phosphoesterase" evidence="1">
    <location>
        <begin position="1"/>
        <end position="179"/>
    </location>
</feature>
<dbReference type="OrthoDB" id="50367at2157"/>
<dbReference type="EMBL" id="CP058560">
    <property type="protein sequence ID" value="QUH23873.1"/>
    <property type="molecule type" value="Genomic_DNA"/>
</dbReference>
<dbReference type="Pfam" id="PF00149">
    <property type="entry name" value="Metallophos"/>
    <property type="match status" value="1"/>
</dbReference>
<dbReference type="Proteomes" id="UP000681041">
    <property type="component" value="Chromosome"/>
</dbReference>